<comment type="similarity">
    <text evidence="2 6">Belongs to the CTL (choline transporter-like) family.</text>
</comment>
<dbReference type="PANTHER" id="PTHR12385">
    <property type="entry name" value="CHOLINE TRANSPORTER-LIKE (SLC FAMILY 44)"/>
    <property type="match status" value="1"/>
</dbReference>
<evidence type="ECO:0000256" key="1">
    <source>
        <dbReference type="ARBA" id="ARBA00004141"/>
    </source>
</evidence>
<dbReference type="PANTHER" id="PTHR12385:SF88">
    <property type="entry name" value="CHOLINE TRANSPORTER-LIKE PROTEIN CTL1"/>
    <property type="match status" value="1"/>
</dbReference>
<feature type="compositionally biased region" description="Acidic residues" evidence="7">
    <location>
        <begin position="133"/>
        <end position="162"/>
    </location>
</feature>
<feature type="transmembrane region" description="Helical" evidence="6">
    <location>
        <begin position="413"/>
        <end position="439"/>
    </location>
</feature>
<evidence type="ECO:0000256" key="2">
    <source>
        <dbReference type="ARBA" id="ARBA00007168"/>
    </source>
</evidence>
<feature type="transmembrane region" description="Helical" evidence="6">
    <location>
        <begin position="267"/>
        <end position="292"/>
    </location>
</feature>
<accession>A0A1Y2I2Q4</accession>
<feature type="transmembrane region" description="Helical" evidence="6">
    <location>
        <begin position="460"/>
        <end position="482"/>
    </location>
</feature>
<feature type="transmembrane region" description="Helical" evidence="6">
    <location>
        <begin position="194"/>
        <end position="219"/>
    </location>
</feature>
<evidence type="ECO:0000256" key="4">
    <source>
        <dbReference type="ARBA" id="ARBA00022989"/>
    </source>
</evidence>
<dbReference type="EMBL" id="MCFL01000001">
    <property type="protein sequence ID" value="ORZ41140.1"/>
    <property type="molecule type" value="Genomic_DNA"/>
</dbReference>
<feature type="compositionally biased region" description="Low complexity" evidence="7">
    <location>
        <begin position="31"/>
        <end position="48"/>
    </location>
</feature>
<proteinExistence type="inferred from homology"/>
<sequence length="685" mass="73598">MMDDDAYLDPFASGTTDRGFPPPPPVPAPAPSASSASTVAAHVAAPSLPVLPPLQHPYHQQTSQQHHHHPADDTEQYLADSLEHEHNHDAHMHRQMEKWLPTPVAMTQSNALFQAEHVGSPDDEAYRALLPNDEDEEGRLLDEEEGGGAGTSDEDEDGDDDGGGQGAGAMPWLTSTGFASVWQKLPIALPPNDALWAVLFVVCSIVLVFISLALWLTPAPPTPTVALPTPSMLLAIRDAIPVLISTFVLSCILGALWVLLMGAFVRVIVWATILFIPSACVALTGWALALLFQHPATSQASLAQAAFLVLVLVTTVVSGTVFALVTYVQRDHIELTIRVLQLATHVLSNNPSIFVLSLALLCVSLLYIILWIATVARFISMTSALLGLLPNMPTDPTLVLDSWILGLSWTPTLVFYTCMLVWTTQVISCIHRMALACIVHHWYFSRTTSKLSGTERARRALIRSSTTLLGTACAGALVASALQVARFVHGVYVRHVKRGVQQAWADHGTTLSVALGPAAPVLAAIGKAAAWAIAPLVAWVLRVLQVVNHYAMVYAAITGKAYLTSARASSKLLARSVSSAVIRDAFAKAVLLLGNAILSGVVGLGIVTAMRADTEDGTGAPVGTDASSLRAVIVVGMWIGWAVMRFWGQVLTHVVDATYLCFAIDVDNKTRHLEEAHGAFERFRY</sequence>
<gene>
    <name evidence="8" type="ORF">BCR44DRAFT_34434</name>
</gene>
<evidence type="ECO:0000256" key="6">
    <source>
        <dbReference type="RuleBase" id="RU368066"/>
    </source>
</evidence>
<dbReference type="Pfam" id="PF04515">
    <property type="entry name" value="Choline_transpo"/>
    <property type="match status" value="1"/>
</dbReference>
<comment type="function">
    <text evidence="6">Probably involved in transport through the plasma membrane.</text>
</comment>
<comment type="caution">
    <text evidence="8">The sequence shown here is derived from an EMBL/GenBank/DDBJ whole genome shotgun (WGS) entry which is preliminary data.</text>
</comment>
<keyword evidence="5 6" id="KW-0472">Membrane</keyword>
<feature type="region of interest" description="Disordered" evidence="7">
    <location>
        <begin position="1"/>
        <end position="73"/>
    </location>
</feature>
<evidence type="ECO:0000256" key="3">
    <source>
        <dbReference type="ARBA" id="ARBA00022692"/>
    </source>
</evidence>
<evidence type="ECO:0000313" key="9">
    <source>
        <dbReference type="Proteomes" id="UP000193411"/>
    </source>
</evidence>
<feature type="transmembrane region" description="Helical" evidence="6">
    <location>
        <begin position="239"/>
        <end position="260"/>
    </location>
</feature>
<keyword evidence="3 6" id="KW-0812">Transmembrane</keyword>
<dbReference type="Proteomes" id="UP000193411">
    <property type="component" value="Unassembled WGS sequence"/>
</dbReference>
<dbReference type="GO" id="GO:0022857">
    <property type="term" value="F:transmembrane transporter activity"/>
    <property type="evidence" value="ECO:0007669"/>
    <property type="project" value="UniProtKB-UniRule"/>
</dbReference>
<evidence type="ECO:0000256" key="5">
    <source>
        <dbReference type="ARBA" id="ARBA00023136"/>
    </source>
</evidence>
<comment type="subcellular location">
    <subcellularLocation>
        <location evidence="6">Cell membrane</location>
        <topology evidence="6">Multi-pass membrane protein</topology>
    </subcellularLocation>
    <subcellularLocation>
        <location evidence="1">Membrane</location>
        <topology evidence="1">Multi-pass membrane protein</topology>
    </subcellularLocation>
</comment>
<protein>
    <recommendedName>
        <fullName evidence="6">Protein PNS1</fullName>
    </recommendedName>
</protein>
<feature type="region of interest" description="Disordered" evidence="7">
    <location>
        <begin position="133"/>
        <end position="169"/>
    </location>
</feature>
<feature type="transmembrane region" description="Helical" evidence="6">
    <location>
        <begin position="585"/>
        <end position="607"/>
    </location>
</feature>
<keyword evidence="4 6" id="KW-1133">Transmembrane helix</keyword>
<reference evidence="8 9" key="1">
    <citation type="submission" date="2016-07" db="EMBL/GenBank/DDBJ databases">
        <title>Pervasive Adenine N6-methylation of Active Genes in Fungi.</title>
        <authorList>
            <consortium name="DOE Joint Genome Institute"/>
            <person name="Mondo S.J."/>
            <person name="Dannebaum R.O."/>
            <person name="Kuo R.C."/>
            <person name="Labutti K."/>
            <person name="Haridas S."/>
            <person name="Kuo A."/>
            <person name="Salamov A."/>
            <person name="Ahrendt S.R."/>
            <person name="Lipzen A."/>
            <person name="Sullivan W."/>
            <person name="Andreopoulos W.B."/>
            <person name="Clum A."/>
            <person name="Lindquist E."/>
            <person name="Daum C."/>
            <person name="Ramamoorthy G.K."/>
            <person name="Gryganskyi A."/>
            <person name="Culley D."/>
            <person name="Magnuson J.K."/>
            <person name="James T.Y."/>
            <person name="O'Malley M.A."/>
            <person name="Stajich J.E."/>
            <person name="Spatafora J.W."/>
            <person name="Visel A."/>
            <person name="Grigoriev I.V."/>
        </authorList>
    </citation>
    <scope>NUCLEOTIDE SEQUENCE [LARGE SCALE GENOMIC DNA]</scope>
    <source>
        <strain evidence="8 9">PL171</strain>
    </source>
</reference>
<feature type="transmembrane region" description="Helical" evidence="6">
    <location>
        <begin position="521"/>
        <end position="544"/>
    </location>
</feature>
<feature type="transmembrane region" description="Helical" evidence="6">
    <location>
        <begin position="353"/>
        <end position="379"/>
    </location>
</feature>
<evidence type="ECO:0000313" key="8">
    <source>
        <dbReference type="EMBL" id="ORZ41140.1"/>
    </source>
</evidence>
<feature type="transmembrane region" description="Helical" evidence="6">
    <location>
        <begin position="304"/>
        <end position="328"/>
    </location>
</feature>
<dbReference type="AlphaFoldDB" id="A0A1Y2I2Q4"/>
<dbReference type="GO" id="GO:0005886">
    <property type="term" value="C:plasma membrane"/>
    <property type="evidence" value="ECO:0007669"/>
    <property type="project" value="UniProtKB-SubCell"/>
</dbReference>
<evidence type="ECO:0000256" key="7">
    <source>
        <dbReference type="SAM" id="MobiDB-lite"/>
    </source>
</evidence>
<name>A0A1Y2I2Q4_9FUNG</name>
<feature type="transmembrane region" description="Helical" evidence="6">
    <location>
        <begin position="627"/>
        <end position="644"/>
    </location>
</feature>
<dbReference type="InterPro" id="IPR007603">
    <property type="entry name" value="Choline_transptr-like"/>
</dbReference>
<feature type="compositionally biased region" description="Pro residues" evidence="7">
    <location>
        <begin position="20"/>
        <end position="30"/>
    </location>
</feature>
<organism evidence="8 9">
    <name type="scientific">Catenaria anguillulae PL171</name>
    <dbReference type="NCBI Taxonomy" id="765915"/>
    <lineage>
        <taxon>Eukaryota</taxon>
        <taxon>Fungi</taxon>
        <taxon>Fungi incertae sedis</taxon>
        <taxon>Blastocladiomycota</taxon>
        <taxon>Blastocladiomycetes</taxon>
        <taxon>Blastocladiales</taxon>
        <taxon>Catenariaceae</taxon>
        <taxon>Catenaria</taxon>
    </lineage>
</organism>
<keyword evidence="9" id="KW-1185">Reference proteome</keyword>
<dbReference type="OrthoDB" id="420519at2759"/>